<evidence type="ECO:0000313" key="2">
    <source>
        <dbReference type="Proteomes" id="UP001470230"/>
    </source>
</evidence>
<dbReference type="Proteomes" id="UP001470230">
    <property type="component" value="Unassembled WGS sequence"/>
</dbReference>
<gene>
    <name evidence="1" type="ORF">M9Y10_044859</name>
</gene>
<keyword evidence="2" id="KW-1185">Reference proteome</keyword>
<evidence type="ECO:0000313" key="1">
    <source>
        <dbReference type="EMBL" id="KAK8882218.1"/>
    </source>
</evidence>
<evidence type="ECO:0008006" key="3">
    <source>
        <dbReference type="Google" id="ProtNLM"/>
    </source>
</evidence>
<sequence>MNIYYQQDEKGSDHGFFIALNEMEFCLQTILNFPQYLFIKISNNSPQIDHNFIVEEKIVFTKEDKTLIEYEIIAIIFNSSNHFYSLHRGWNIHSGPIWILYNDPEDPISYDGFLKDSIIHFNLMISHAKVFIYKVM</sequence>
<comment type="caution">
    <text evidence="1">The sequence shown here is derived from an EMBL/GenBank/DDBJ whole genome shotgun (WGS) entry which is preliminary data.</text>
</comment>
<reference evidence="1 2" key="1">
    <citation type="submission" date="2024-04" db="EMBL/GenBank/DDBJ databases">
        <title>Tritrichomonas musculus Genome.</title>
        <authorList>
            <person name="Alves-Ferreira E."/>
            <person name="Grigg M."/>
            <person name="Lorenzi H."/>
            <person name="Galac M."/>
        </authorList>
    </citation>
    <scope>NUCLEOTIDE SEQUENCE [LARGE SCALE GENOMIC DNA]</scope>
    <source>
        <strain evidence="1 2">EAF2021</strain>
    </source>
</reference>
<name>A0ABR2JTT8_9EUKA</name>
<dbReference type="EMBL" id="JAPFFF010000009">
    <property type="protein sequence ID" value="KAK8882218.1"/>
    <property type="molecule type" value="Genomic_DNA"/>
</dbReference>
<organism evidence="1 2">
    <name type="scientific">Tritrichomonas musculus</name>
    <dbReference type="NCBI Taxonomy" id="1915356"/>
    <lineage>
        <taxon>Eukaryota</taxon>
        <taxon>Metamonada</taxon>
        <taxon>Parabasalia</taxon>
        <taxon>Tritrichomonadida</taxon>
        <taxon>Tritrichomonadidae</taxon>
        <taxon>Tritrichomonas</taxon>
    </lineage>
</organism>
<protein>
    <recommendedName>
        <fullName evidence="3">USP domain-containing protein</fullName>
    </recommendedName>
</protein>
<accession>A0ABR2JTT8</accession>
<proteinExistence type="predicted"/>